<dbReference type="AlphaFoldDB" id="A0A8S9H7V4"/>
<dbReference type="EMBL" id="QGKW02001988">
    <property type="protein sequence ID" value="KAF2552984.1"/>
    <property type="molecule type" value="Genomic_DNA"/>
</dbReference>
<accession>A0A8S9H7V4</accession>
<protein>
    <submittedName>
        <fullName evidence="2">Uncharacterized protein</fullName>
    </submittedName>
</protein>
<dbReference type="Proteomes" id="UP000712281">
    <property type="component" value="Unassembled WGS sequence"/>
</dbReference>
<evidence type="ECO:0000313" key="2">
    <source>
        <dbReference type="EMBL" id="KAF2552984.1"/>
    </source>
</evidence>
<keyword evidence="1" id="KW-1133">Transmembrane helix</keyword>
<keyword evidence="1" id="KW-0812">Transmembrane</keyword>
<gene>
    <name evidence="2" type="ORF">F2Q68_00035868</name>
</gene>
<name>A0A8S9H7V4_BRACR</name>
<evidence type="ECO:0000313" key="3">
    <source>
        <dbReference type="Proteomes" id="UP000712281"/>
    </source>
</evidence>
<keyword evidence="1" id="KW-0472">Membrane</keyword>
<comment type="caution">
    <text evidence="2">The sequence shown here is derived from an EMBL/GenBank/DDBJ whole genome shotgun (WGS) entry which is preliminary data.</text>
</comment>
<evidence type="ECO:0000256" key="1">
    <source>
        <dbReference type="SAM" id="Phobius"/>
    </source>
</evidence>
<organism evidence="2 3">
    <name type="scientific">Brassica cretica</name>
    <name type="common">Mustard</name>
    <dbReference type="NCBI Taxonomy" id="69181"/>
    <lineage>
        <taxon>Eukaryota</taxon>
        <taxon>Viridiplantae</taxon>
        <taxon>Streptophyta</taxon>
        <taxon>Embryophyta</taxon>
        <taxon>Tracheophyta</taxon>
        <taxon>Spermatophyta</taxon>
        <taxon>Magnoliopsida</taxon>
        <taxon>eudicotyledons</taxon>
        <taxon>Gunneridae</taxon>
        <taxon>Pentapetalae</taxon>
        <taxon>rosids</taxon>
        <taxon>malvids</taxon>
        <taxon>Brassicales</taxon>
        <taxon>Brassicaceae</taxon>
        <taxon>Brassiceae</taxon>
        <taxon>Brassica</taxon>
    </lineage>
</organism>
<sequence length="65" mass="7074">MILMHQTLYIPLMAFGTCVVLAGLSLGVYGNFDPCGDPGFSRFSSEALNWLFVKGMMAGFCKLCC</sequence>
<proteinExistence type="predicted"/>
<feature type="transmembrane region" description="Helical" evidence="1">
    <location>
        <begin position="12"/>
        <end position="32"/>
    </location>
</feature>
<reference evidence="2" key="1">
    <citation type="submission" date="2019-12" db="EMBL/GenBank/DDBJ databases">
        <title>Genome sequencing and annotation of Brassica cretica.</title>
        <authorList>
            <person name="Studholme D.J."/>
            <person name="Sarris P.F."/>
        </authorList>
    </citation>
    <scope>NUCLEOTIDE SEQUENCE</scope>
    <source>
        <strain evidence="2">PFS-001/15</strain>
        <tissue evidence="2">Leaf</tissue>
    </source>
</reference>